<dbReference type="Pfam" id="PF02780">
    <property type="entry name" value="Transketolase_C"/>
    <property type="match status" value="1"/>
</dbReference>
<gene>
    <name evidence="3" type="ORF">EH32_01045</name>
</gene>
<dbReference type="InterPro" id="IPR009014">
    <property type="entry name" value="Transketo_C/PFOR_II"/>
</dbReference>
<dbReference type="Gene3D" id="3.40.50.970">
    <property type="match status" value="1"/>
</dbReference>
<evidence type="ECO:0000259" key="2">
    <source>
        <dbReference type="SMART" id="SM00861"/>
    </source>
</evidence>
<dbReference type="NCBIfam" id="NF006667">
    <property type="entry name" value="PRK09212.1"/>
    <property type="match status" value="1"/>
</dbReference>
<dbReference type="EMBL" id="JMIX01000010">
    <property type="protein sequence ID" value="KEO92359.1"/>
    <property type="molecule type" value="Genomic_DNA"/>
</dbReference>
<reference evidence="3 4" key="1">
    <citation type="submission" date="2014-04" db="EMBL/GenBank/DDBJ databases">
        <title>A comprehensive comparison of genomes of Erythrobacter spp. Strains.</title>
        <authorList>
            <person name="Zheng Q."/>
        </authorList>
    </citation>
    <scope>NUCLEOTIDE SEQUENCE [LARGE SCALE GENOMIC DNA]</scope>
    <source>
        <strain evidence="3 4">DSM 8509</strain>
    </source>
</reference>
<keyword evidence="4" id="KW-1185">Reference proteome</keyword>
<dbReference type="InterPro" id="IPR029061">
    <property type="entry name" value="THDP-binding"/>
</dbReference>
<dbReference type="SMART" id="SM00861">
    <property type="entry name" value="Transket_pyr"/>
    <property type="match status" value="1"/>
</dbReference>
<dbReference type="Gene3D" id="3.40.50.920">
    <property type="match status" value="1"/>
</dbReference>
<dbReference type="OrthoDB" id="7821727at2"/>
<dbReference type="PATRIC" id="fig|39960.10.peg.596"/>
<keyword evidence="3" id="KW-0670">Pyruvate</keyword>
<evidence type="ECO:0000313" key="3">
    <source>
        <dbReference type="EMBL" id="KEO92359.1"/>
    </source>
</evidence>
<name>A0A074MFV0_9SPHN</name>
<dbReference type="KEGG" id="elq:Ga0102493_111516"/>
<keyword evidence="1" id="KW-0560">Oxidoreductase</keyword>
<dbReference type="PANTHER" id="PTHR43257">
    <property type="entry name" value="PYRUVATE DEHYDROGENASE E1 COMPONENT BETA SUBUNIT"/>
    <property type="match status" value="1"/>
</dbReference>
<dbReference type="FunFam" id="3.40.50.920:FF:000001">
    <property type="entry name" value="Pyruvate dehydrogenase E1 beta subunit"/>
    <property type="match status" value="1"/>
</dbReference>
<accession>A0A074MFV0</accession>
<protein>
    <submittedName>
        <fullName evidence="3">Pyruvate dehydrogenase</fullName>
    </submittedName>
</protein>
<dbReference type="InterPro" id="IPR033248">
    <property type="entry name" value="Transketolase_C"/>
</dbReference>
<dbReference type="SUPFAM" id="SSF52518">
    <property type="entry name" value="Thiamin diphosphate-binding fold (THDP-binding)"/>
    <property type="match status" value="1"/>
</dbReference>
<dbReference type="Pfam" id="PF02779">
    <property type="entry name" value="Transket_pyr"/>
    <property type="match status" value="1"/>
</dbReference>
<proteinExistence type="predicted"/>
<sequence>MPRKTYRQAINEALDCEMARDDTVIVIGEDIAGGAGGSGEDDAYGGVLGVTKGLVGKYGRARVIDTPITESAIMGAAAGAASTGLRPVAELMFVDFLGVCFDQIFNQAAKFRYMFGGKARTPLVIRSMIGAGMSAAAQHSQALHPIFTHIPGLKVVMPSNAYDAKGLLIQAIRDDDPVIFLEHKALYDTQAEVPDEAYAIPFGEAEFVTEGDDVTIVAFSAMVARAKAVAEELERDGIEVELIDPRTTSPLDEEAILESVERTGRLVVVDEGSPRCGMAADIAALVASKGFAHLKAPVAMVTPPHTPVPFAPNLEAAYLPSNERIAAAVRSVLGETVPAE</sequence>
<organism evidence="3 4">
    <name type="scientific">Erythrobacter litoralis</name>
    <dbReference type="NCBI Taxonomy" id="39960"/>
    <lineage>
        <taxon>Bacteria</taxon>
        <taxon>Pseudomonadati</taxon>
        <taxon>Pseudomonadota</taxon>
        <taxon>Alphaproteobacteria</taxon>
        <taxon>Sphingomonadales</taxon>
        <taxon>Erythrobacteraceae</taxon>
        <taxon>Erythrobacter/Porphyrobacter group</taxon>
        <taxon>Erythrobacter</taxon>
    </lineage>
</organism>
<comment type="caution">
    <text evidence="3">The sequence shown here is derived from an EMBL/GenBank/DDBJ whole genome shotgun (WGS) entry which is preliminary data.</text>
</comment>
<dbReference type="SUPFAM" id="SSF52922">
    <property type="entry name" value="TK C-terminal domain-like"/>
    <property type="match status" value="1"/>
</dbReference>
<evidence type="ECO:0000256" key="1">
    <source>
        <dbReference type="ARBA" id="ARBA00023002"/>
    </source>
</evidence>
<dbReference type="FunFam" id="3.40.50.970:FF:000001">
    <property type="entry name" value="Pyruvate dehydrogenase E1 beta subunit"/>
    <property type="match status" value="1"/>
</dbReference>
<dbReference type="GO" id="GO:0016491">
    <property type="term" value="F:oxidoreductase activity"/>
    <property type="evidence" value="ECO:0007669"/>
    <property type="project" value="UniProtKB-KW"/>
</dbReference>
<dbReference type="CDD" id="cd07036">
    <property type="entry name" value="TPP_PYR_E1-PDHc-beta_like"/>
    <property type="match status" value="1"/>
</dbReference>
<dbReference type="PANTHER" id="PTHR43257:SF3">
    <property type="entry name" value="ACETOIN:2,6-DICHLOROPHENOLINDOPHENOL OXIDOREDUCTASE SUBUNIT BETA"/>
    <property type="match status" value="1"/>
</dbReference>
<dbReference type="InterPro" id="IPR005475">
    <property type="entry name" value="Transketolase-like_Pyr-bd"/>
</dbReference>
<dbReference type="RefSeq" id="WP_034905462.1">
    <property type="nucleotide sequence ID" value="NZ_CP017057.1"/>
</dbReference>
<dbReference type="AlphaFoldDB" id="A0A074MFV0"/>
<evidence type="ECO:0000313" key="4">
    <source>
        <dbReference type="Proteomes" id="UP000027866"/>
    </source>
</evidence>
<dbReference type="Proteomes" id="UP000027866">
    <property type="component" value="Unassembled WGS sequence"/>
</dbReference>
<feature type="domain" description="Transketolase-like pyrimidine-binding" evidence="2">
    <location>
        <begin position="4"/>
        <end position="189"/>
    </location>
</feature>